<proteinExistence type="predicted"/>
<dbReference type="RefSeq" id="WP_123390209.1">
    <property type="nucleotide sequence ID" value="NZ_RKHO01000001.1"/>
</dbReference>
<evidence type="ECO:0000313" key="1">
    <source>
        <dbReference type="EMBL" id="ROR90941.1"/>
    </source>
</evidence>
<dbReference type="GO" id="GO:0016779">
    <property type="term" value="F:nucleotidyltransferase activity"/>
    <property type="evidence" value="ECO:0007669"/>
    <property type="project" value="UniProtKB-KW"/>
</dbReference>
<dbReference type="AlphaFoldDB" id="A0A3N2CTU6"/>
<evidence type="ECO:0000313" key="2">
    <source>
        <dbReference type="Proteomes" id="UP000281738"/>
    </source>
</evidence>
<organism evidence="1 2">
    <name type="scientific">Nocardioides aurantiacus</name>
    <dbReference type="NCBI Taxonomy" id="86796"/>
    <lineage>
        <taxon>Bacteria</taxon>
        <taxon>Bacillati</taxon>
        <taxon>Actinomycetota</taxon>
        <taxon>Actinomycetes</taxon>
        <taxon>Propionibacteriales</taxon>
        <taxon>Nocardioidaceae</taxon>
        <taxon>Nocardioides</taxon>
    </lineage>
</organism>
<dbReference type="Proteomes" id="UP000281738">
    <property type="component" value="Unassembled WGS sequence"/>
</dbReference>
<gene>
    <name evidence="1" type="ORF">EDD33_1797</name>
</gene>
<dbReference type="InterPro" id="IPR019646">
    <property type="entry name" value="Aminoglyc_AdlTrfase"/>
</dbReference>
<protein>
    <submittedName>
        <fullName evidence="1">Aminoglycoside-2''-adenylyltransferase</fullName>
    </submittedName>
</protein>
<keyword evidence="2" id="KW-1185">Reference proteome</keyword>
<accession>A0A3N2CTU6</accession>
<keyword evidence="1" id="KW-0548">Nucleotidyltransferase</keyword>
<keyword evidence="1" id="KW-0808">Transferase</keyword>
<name>A0A3N2CTU6_9ACTN</name>
<sequence>MNDALGAWEPLTPDQVVDVMGGLPCRWWIAGGWALDLHVGHQTRRHEDIDVLVLREDVASLRDHLAGWDLHVGDPAGSLRPWPVEQRLPRTVHDIWCRRSPSSPWSMQVMVDDTKNGEWVYRRDQRIRRPVPELDGPASNTERRVLSPDVQLLYKSRDPRPKDEADFQAAVTHLNPSQRRWLRRSLASTSGAHPWLASL</sequence>
<dbReference type="Gene3D" id="3.30.460.40">
    <property type="match status" value="1"/>
</dbReference>
<dbReference type="Pfam" id="PF10706">
    <property type="entry name" value="Aminoglyc_resit"/>
    <property type="match status" value="1"/>
</dbReference>
<dbReference type="EMBL" id="RKHO01000001">
    <property type="protein sequence ID" value="ROR90941.1"/>
    <property type="molecule type" value="Genomic_DNA"/>
</dbReference>
<reference evidence="1 2" key="1">
    <citation type="submission" date="2018-11" db="EMBL/GenBank/DDBJ databases">
        <title>Sequencing the genomes of 1000 actinobacteria strains.</title>
        <authorList>
            <person name="Klenk H.-P."/>
        </authorList>
    </citation>
    <scope>NUCLEOTIDE SEQUENCE [LARGE SCALE GENOMIC DNA]</scope>
    <source>
        <strain evidence="1 2">DSM 12652</strain>
    </source>
</reference>
<comment type="caution">
    <text evidence="1">The sequence shown here is derived from an EMBL/GenBank/DDBJ whole genome shotgun (WGS) entry which is preliminary data.</text>
</comment>
<dbReference type="OrthoDB" id="4539099at2"/>